<proteinExistence type="predicted"/>
<feature type="region of interest" description="Disordered" evidence="1">
    <location>
        <begin position="1"/>
        <end position="23"/>
    </location>
</feature>
<dbReference type="Proteomes" id="UP001218188">
    <property type="component" value="Unassembled WGS sequence"/>
</dbReference>
<sequence>DHSSNEEDNTESDSGEEAANVSQDPLFRSRSELFDSFQPGHDPTLDSEAAVPWAFDDHPAIRNAYIRAFVGAAFNGMTREASTLMLNGYRVAFESAAAKGVDYPGLSSFALTLSTVEKCLGVSTDDLITYFFLCEVCWQPHYPEELTTLTSPACNQQHCGGSLYTVKRLSSGMQKRTPILTLPFVAPEKAIQRMCLQPGKVAQWQEWRGPLDAAGPREPSSLTGYAAFPDLDRPMNDIQE</sequence>
<evidence type="ECO:0000313" key="3">
    <source>
        <dbReference type="Proteomes" id="UP001218188"/>
    </source>
</evidence>
<organism evidence="2 3">
    <name type="scientific">Mycena alexandri</name>
    <dbReference type="NCBI Taxonomy" id="1745969"/>
    <lineage>
        <taxon>Eukaryota</taxon>
        <taxon>Fungi</taxon>
        <taxon>Dikarya</taxon>
        <taxon>Basidiomycota</taxon>
        <taxon>Agaricomycotina</taxon>
        <taxon>Agaricomycetes</taxon>
        <taxon>Agaricomycetidae</taxon>
        <taxon>Agaricales</taxon>
        <taxon>Marasmiineae</taxon>
        <taxon>Mycenaceae</taxon>
        <taxon>Mycena</taxon>
    </lineage>
</organism>
<reference evidence="2" key="1">
    <citation type="submission" date="2023-03" db="EMBL/GenBank/DDBJ databases">
        <title>Massive genome expansion in bonnet fungi (Mycena s.s.) driven by repeated elements and novel gene families across ecological guilds.</title>
        <authorList>
            <consortium name="Lawrence Berkeley National Laboratory"/>
            <person name="Harder C.B."/>
            <person name="Miyauchi S."/>
            <person name="Viragh M."/>
            <person name="Kuo A."/>
            <person name="Thoen E."/>
            <person name="Andreopoulos B."/>
            <person name="Lu D."/>
            <person name="Skrede I."/>
            <person name="Drula E."/>
            <person name="Henrissat B."/>
            <person name="Morin E."/>
            <person name="Kohler A."/>
            <person name="Barry K."/>
            <person name="LaButti K."/>
            <person name="Morin E."/>
            <person name="Salamov A."/>
            <person name="Lipzen A."/>
            <person name="Mereny Z."/>
            <person name="Hegedus B."/>
            <person name="Baldrian P."/>
            <person name="Stursova M."/>
            <person name="Weitz H."/>
            <person name="Taylor A."/>
            <person name="Grigoriev I.V."/>
            <person name="Nagy L.G."/>
            <person name="Martin F."/>
            <person name="Kauserud H."/>
        </authorList>
    </citation>
    <scope>NUCLEOTIDE SEQUENCE</scope>
    <source>
        <strain evidence="2">CBHHK200</strain>
    </source>
</reference>
<feature type="non-terminal residue" evidence="2">
    <location>
        <position position="240"/>
    </location>
</feature>
<keyword evidence="3" id="KW-1185">Reference proteome</keyword>
<comment type="caution">
    <text evidence="2">The sequence shown here is derived from an EMBL/GenBank/DDBJ whole genome shotgun (WGS) entry which is preliminary data.</text>
</comment>
<dbReference type="EMBL" id="JARJCM010000337">
    <property type="protein sequence ID" value="KAJ7018534.1"/>
    <property type="molecule type" value="Genomic_DNA"/>
</dbReference>
<dbReference type="AlphaFoldDB" id="A0AAD6WRR1"/>
<evidence type="ECO:0000256" key="1">
    <source>
        <dbReference type="SAM" id="MobiDB-lite"/>
    </source>
</evidence>
<gene>
    <name evidence="2" type="ORF">C8F04DRAFT_874957</name>
</gene>
<feature type="compositionally biased region" description="Acidic residues" evidence="1">
    <location>
        <begin position="1"/>
        <end position="16"/>
    </location>
</feature>
<feature type="non-terminal residue" evidence="2">
    <location>
        <position position="1"/>
    </location>
</feature>
<name>A0AAD6WRR1_9AGAR</name>
<accession>A0AAD6WRR1</accession>
<evidence type="ECO:0000313" key="2">
    <source>
        <dbReference type="EMBL" id="KAJ7018534.1"/>
    </source>
</evidence>
<protein>
    <submittedName>
        <fullName evidence="2">Uncharacterized protein</fullName>
    </submittedName>
</protein>